<organism evidence="1 2">
    <name type="scientific">Streptomyces bathyalis</name>
    <dbReference type="NCBI Taxonomy" id="2710756"/>
    <lineage>
        <taxon>Bacteria</taxon>
        <taxon>Bacillati</taxon>
        <taxon>Actinomycetota</taxon>
        <taxon>Actinomycetes</taxon>
        <taxon>Kitasatosporales</taxon>
        <taxon>Streptomycetaceae</taxon>
        <taxon>Streptomyces</taxon>
    </lineage>
</organism>
<dbReference type="AlphaFoldDB" id="A0A7T1T274"/>
<sequence>MVVGVLTVRAAAVVGMMSGAGVVGVLMVKAGAVVGTIGTGVVVSGGATTAEGPLEAPAGTIAGKAAGTTGVWTAMRRSGCPSTMT</sequence>
<protein>
    <submittedName>
        <fullName evidence="1">Uncharacterized protein</fullName>
    </submittedName>
</protein>
<dbReference type="RefSeq" id="WP_197355075.1">
    <property type="nucleotide sequence ID" value="NZ_CP048882.1"/>
</dbReference>
<accession>A0A7T1T274</accession>
<dbReference type="EMBL" id="CP048882">
    <property type="protein sequence ID" value="QPP05030.1"/>
    <property type="molecule type" value="Genomic_DNA"/>
</dbReference>
<gene>
    <name evidence="1" type="ORF">G4Z16_27565</name>
</gene>
<reference evidence="2" key="1">
    <citation type="submission" date="2020-02" db="EMBL/GenBank/DDBJ databases">
        <title>Streptomyces sp. ASO4wet.</title>
        <authorList>
            <person name="Risdian C."/>
            <person name="Landwehr W."/>
            <person name="Schupp P."/>
            <person name="Wink J."/>
        </authorList>
    </citation>
    <scope>NUCLEOTIDE SEQUENCE [LARGE SCALE GENOMIC DNA]</scope>
    <source>
        <strain evidence="2">ASO4wet</strain>
    </source>
</reference>
<evidence type="ECO:0000313" key="1">
    <source>
        <dbReference type="EMBL" id="QPP05030.1"/>
    </source>
</evidence>
<keyword evidence="2" id="KW-1185">Reference proteome</keyword>
<proteinExistence type="predicted"/>
<evidence type="ECO:0000313" key="2">
    <source>
        <dbReference type="Proteomes" id="UP000595046"/>
    </source>
</evidence>
<name>A0A7T1T274_9ACTN</name>
<dbReference type="Proteomes" id="UP000595046">
    <property type="component" value="Chromosome"/>
</dbReference>
<dbReference type="KEGG" id="sbat:G4Z16_27565"/>